<keyword evidence="1" id="KW-0472">Membrane</keyword>
<evidence type="ECO:0000313" key="2">
    <source>
        <dbReference type="EMBL" id="PZE18891.1"/>
    </source>
</evidence>
<dbReference type="RefSeq" id="WP_111061793.1">
    <property type="nucleotide sequence ID" value="NZ_JBHUCU010000007.1"/>
</dbReference>
<proteinExistence type="predicted"/>
<gene>
    <name evidence="2" type="ORF">DNU06_03425</name>
</gene>
<reference evidence="2 3" key="1">
    <citation type="submission" date="2018-06" db="EMBL/GenBank/DDBJ databases">
        <title>The draft genome sequence of Crocinitomix sp. SM1701.</title>
        <authorList>
            <person name="Zhang X."/>
        </authorList>
    </citation>
    <scope>NUCLEOTIDE SEQUENCE [LARGE SCALE GENOMIC DNA]</scope>
    <source>
        <strain evidence="2 3">SM1701</strain>
    </source>
</reference>
<evidence type="ECO:0000313" key="3">
    <source>
        <dbReference type="Proteomes" id="UP000249248"/>
    </source>
</evidence>
<name>A0A2W1N6V4_9FLAO</name>
<evidence type="ECO:0000256" key="1">
    <source>
        <dbReference type="SAM" id="Phobius"/>
    </source>
</evidence>
<dbReference type="EMBL" id="QKSB01000001">
    <property type="protein sequence ID" value="PZE18891.1"/>
    <property type="molecule type" value="Genomic_DNA"/>
</dbReference>
<dbReference type="Proteomes" id="UP000249248">
    <property type="component" value="Unassembled WGS sequence"/>
</dbReference>
<dbReference type="Gene3D" id="1.20.120.1490">
    <property type="match status" value="1"/>
</dbReference>
<dbReference type="AlphaFoldDB" id="A0A2W1N6V4"/>
<feature type="transmembrane region" description="Helical" evidence="1">
    <location>
        <begin position="6"/>
        <end position="27"/>
    </location>
</feature>
<keyword evidence="3" id="KW-1185">Reference proteome</keyword>
<keyword evidence="1" id="KW-0812">Transmembrane</keyword>
<keyword evidence="1" id="KW-1133">Transmembrane helix</keyword>
<organism evidence="2 3">
    <name type="scientific">Putridiphycobacter roseus</name>
    <dbReference type="NCBI Taxonomy" id="2219161"/>
    <lineage>
        <taxon>Bacteria</taxon>
        <taxon>Pseudomonadati</taxon>
        <taxon>Bacteroidota</taxon>
        <taxon>Flavobacteriia</taxon>
        <taxon>Flavobacteriales</taxon>
        <taxon>Crocinitomicaceae</taxon>
        <taxon>Putridiphycobacter</taxon>
    </lineage>
</organism>
<protein>
    <recommendedName>
        <fullName evidence="4">Periplasmic heavy metal sensor</fullName>
    </recommendedName>
</protein>
<accession>A0A2W1N6V4</accession>
<evidence type="ECO:0008006" key="4">
    <source>
        <dbReference type="Google" id="ProtNLM"/>
    </source>
</evidence>
<comment type="caution">
    <text evidence="2">The sequence shown here is derived from an EMBL/GenBank/DDBJ whole genome shotgun (WGS) entry which is preliminary data.</text>
</comment>
<sequence length="154" mass="18151">MKKLTIFQILTVCLLGLNLALIGFIFINRPGGDKLRGRGEMARKELRLTETQNEQFKKIADEQHQDMEDIDAKQAVFLIQYFSQLENGRNTDDKLLLNQYVEIEKKRLDVTLTHFEKLKSILDESQYEYLYNFVNRIVREVITRSAKPPRPDHH</sequence>